<dbReference type="SUPFAM" id="SSF48264">
    <property type="entry name" value="Cytochrome P450"/>
    <property type="match status" value="1"/>
</dbReference>
<evidence type="ECO:0000256" key="9">
    <source>
        <dbReference type="ARBA" id="ARBA00023002"/>
    </source>
</evidence>
<keyword evidence="9" id="KW-0560">Oxidoreductase</keyword>
<dbReference type="Proteomes" id="UP000759537">
    <property type="component" value="Unassembled WGS sequence"/>
</dbReference>
<evidence type="ECO:0000256" key="2">
    <source>
        <dbReference type="ARBA" id="ARBA00004370"/>
    </source>
</evidence>
<comment type="pathway">
    <text evidence="3">Secondary metabolite biosynthesis.</text>
</comment>
<dbReference type="Gene3D" id="1.10.630.10">
    <property type="entry name" value="Cytochrome P450"/>
    <property type="match status" value="1"/>
</dbReference>
<evidence type="ECO:0000313" key="15">
    <source>
        <dbReference type="Proteomes" id="UP000759537"/>
    </source>
</evidence>
<name>A0A9P5MS75_9AGAM</name>
<evidence type="ECO:0000313" key="14">
    <source>
        <dbReference type="EMBL" id="KAF8476591.1"/>
    </source>
</evidence>
<dbReference type="GO" id="GO:0016020">
    <property type="term" value="C:membrane"/>
    <property type="evidence" value="ECO:0007669"/>
    <property type="project" value="UniProtKB-SubCell"/>
</dbReference>
<organism evidence="14 15">
    <name type="scientific">Russula ochroleuca</name>
    <dbReference type="NCBI Taxonomy" id="152965"/>
    <lineage>
        <taxon>Eukaryota</taxon>
        <taxon>Fungi</taxon>
        <taxon>Dikarya</taxon>
        <taxon>Basidiomycota</taxon>
        <taxon>Agaricomycotina</taxon>
        <taxon>Agaricomycetes</taxon>
        <taxon>Russulales</taxon>
        <taxon>Russulaceae</taxon>
        <taxon>Russula</taxon>
    </lineage>
</organism>
<comment type="subcellular location">
    <subcellularLocation>
        <location evidence="2">Membrane</location>
    </subcellularLocation>
</comment>
<evidence type="ECO:0000256" key="12">
    <source>
        <dbReference type="ARBA" id="ARBA00023136"/>
    </source>
</evidence>
<dbReference type="GO" id="GO:0004497">
    <property type="term" value="F:monooxygenase activity"/>
    <property type="evidence" value="ECO:0007669"/>
    <property type="project" value="UniProtKB-KW"/>
</dbReference>
<dbReference type="PANTHER" id="PTHR46300">
    <property type="entry name" value="P450, PUTATIVE (EUROFUNG)-RELATED-RELATED"/>
    <property type="match status" value="1"/>
</dbReference>
<reference evidence="14" key="2">
    <citation type="journal article" date="2020" name="Nat. Commun.">
        <title>Large-scale genome sequencing of mycorrhizal fungi provides insights into the early evolution of symbiotic traits.</title>
        <authorList>
            <person name="Miyauchi S."/>
            <person name="Kiss E."/>
            <person name="Kuo A."/>
            <person name="Drula E."/>
            <person name="Kohler A."/>
            <person name="Sanchez-Garcia M."/>
            <person name="Morin E."/>
            <person name="Andreopoulos B."/>
            <person name="Barry K.W."/>
            <person name="Bonito G."/>
            <person name="Buee M."/>
            <person name="Carver A."/>
            <person name="Chen C."/>
            <person name="Cichocki N."/>
            <person name="Clum A."/>
            <person name="Culley D."/>
            <person name="Crous P.W."/>
            <person name="Fauchery L."/>
            <person name="Girlanda M."/>
            <person name="Hayes R.D."/>
            <person name="Keri Z."/>
            <person name="LaButti K."/>
            <person name="Lipzen A."/>
            <person name="Lombard V."/>
            <person name="Magnuson J."/>
            <person name="Maillard F."/>
            <person name="Murat C."/>
            <person name="Nolan M."/>
            <person name="Ohm R.A."/>
            <person name="Pangilinan J."/>
            <person name="Pereira M.F."/>
            <person name="Perotto S."/>
            <person name="Peter M."/>
            <person name="Pfister S."/>
            <person name="Riley R."/>
            <person name="Sitrit Y."/>
            <person name="Stielow J.B."/>
            <person name="Szollosi G."/>
            <person name="Zifcakova L."/>
            <person name="Stursova M."/>
            <person name="Spatafora J.W."/>
            <person name="Tedersoo L."/>
            <person name="Vaario L.M."/>
            <person name="Yamada A."/>
            <person name="Yan M."/>
            <person name="Wang P."/>
            <person name="Xu J."/>
            <person name="Bruns T."/>
            <person name="Baldrian P."/>
            <person name="Vilgalys R."/>
            <person name="Dunand C."/>
            <person name="Henrissat B."/>
            <person name="Grigoriev I.V."/>
            <person name="Hibbett D."/>
            <person name="Nagy L.G."/>
            <person name="Martin F.M."/>
        </authorList>
    </citation>
    <scope>NUCLEOTIDE SEQUENCE</scope>
    <source>
        <strain evidence="14">Prilba</strain>
    </source>
</reference>
<comment type="cofactor">
    <cofactor evidence="1 13">
        <name>heme</name>
        <dbReference type="ChEBI" id="CHEBI:30413"/>
    </cofactor>
</comment>
<dbReference type="AlphaFoldDB" id="A0A9P5MS75"/>
<evidence type="ECO:0000256" key="10">
    <source>
        <dbReference type="ARBA" id="ARBA00023004"/>
    </source>
</evidence>
<keyword evidence="10 13" id="KW-0408">Iron</keyword>
<dbReference type="PRINTS" id="PR00385">
    <property type="entry name" value="P450"/>
</dbReference>
<gene>
    <name evidence="14" type="ORF">DFH94DRAFT_99212</name>
</gene>
<evidence type="ECO:0000256" key="1">
    <source>
        <dbReference type="ARBA" id="ARBA00001971"/>
    </source>
</evidence>
<dbReference type="InterPro" id="IPR036396">
    <property type="entry name" value="Cyt_P450_sf"/>
</dbReference>
<dbReference type="EMBL" id="WHVB01000014">
    <property type="protein sequence ID" value="KAF8476591.1"/>
    <property type="molecule type" value="Genomic_DNA"/>
</dbReference>
<reference evidence="14" key="1">
    <citation type="submission" date="2019-10" db="EMBL/GenBank/DDBJ databases">
        <authorList>
            <consortium name="DOE Joint Genome Institute"/>
            <person name="Kuo A."/>
            <person name="Miyauchi S."/>
            <person name="Kiss E."/>
            <person name="Drula E."/>
            <person name="Kohler A."/>
            <person name="Sanchez-Garcia M."/>
            <person name="Andreopoulos B."/>
            <person name="Barry K.W."/>
            <person name="Bonito G."/>
            <person name="Buee M."/>
            <person name="Carver A."/>
            <person name="Chen C."/>
            <person name="Cichocki N."/>
            <person name="Clum A."/>
            <person name="Culley D."/>
            <person name="Crous P.W."/>
            <person name="Fauchery L."/>
            <person name="Girlanda M."/>
            <person name="Hayes R."/>
            <person name="Keri Z."/>
            <person name="LaButti K."/>
            <person name="Lipzen A."/>
            <person name="Lombard V."/>
            <person name="Magnuson J."/>
            <person name="Maillard F."/>
            <person name="Morin E."/>
            <person name="Murat C."/>
            <person name="Nolan M."/>
            <person name="Ohm R."/>
            <person name="Pangilinan J."/>
            <person name="Pereira M."/>
            <person name="Perotto S."/>
            <person name="Peter M."/>
            <person name="Riley R."/>
            <person name="Sitrit Y."/>
            <person name="Stielow B."/>
            <person name="Szollosi G."/>
            <person name="Zifcakova L."/>
            <person name="Stursova M."/>
            <person name="Spatafora J.W."/>
            <person name="Tedersoo L."/>
            <person name="Vaario L.-M."/>
            <person name="Yamada A."/>
            <person name="Yan M."/>
            <person name="Wang P."/>
            <person name="Xu J."/>
            <person name="Bruns T."/>
            <person name="Baldrian P."/>
            <person name="Vilgalys R."/>
            <person name="Henrissat B."/>
            <person name="Grigoriev I.V."/>
            <person name="Hibbett D."/>
            <person name="Nagy L.G."/>
            <person name="Martin F.M."/>
        </authorList>
    </citation>
    <scope>NUCLEOTIDE SEQUENCE</scope>
    <source>
        <strain evidence="14">Prilba</strain>
    </source>
</reference>
<dbReference type="CDD" id="cd11065">
    <property type="entry name" value="CYP64-like"/>
    <property type="match status" value="1"/>
</dbReference>
<dbReference type="Pfam" id="PF00067">
    <property type="entry name" value="p450"/>
    <property type="match status" value="1"/>
</dbReference>
<evidence type="ECO:0000256" key="4">
    <source>
        <dbReference type="ARBA" id="ARBA00010617"/>
    </source>
</evidence>
<keyword evidence="12" id="KW-0472">Membrane</keyword>
<accession>A0A9P5MS75</accession>
<keyword evidence="7 13" id="KW-0479">Metal-binding</keyword>
<evidence type="ECO:0000256" key="7">
    <source>
        <dbReference type="ARBA" id="ARBA00022723"/>
    </source>
</evidence>
<keyword evidence="8" id="KW-1133">Transmembrane helix</keyword>
<evidence type="ECO:0000256" key="6">
    <source>
        <dbReference type="ARBA" id="ARBA00022692"/>
    </source>
</evidence>
<dbReference type="OrthoDB" id="2789670at2759"/>
<evidence type="ECO:0000256" key="8">
    <source>
        <dbReference type="ARBA" id="ARBA00022989"/>
    </source>
</evidence>
<dbReference type="InterPro" id="IPR050364">
    <property type="entry name" value="Cytochrome_P450_fung"/>
</dbReference>
<evidence type="ECO:0000256" key="3">
    <source>
        <dbReference type="ARBA" id="ARBA00005179"/>
    </source>
</evidence>
<dbReference type="GO" id="GO:0016705">
    <property type="term" value="F:oxidoreductase activity, acting on paired donors, with incorporation or reduction of molecular oxygen"/>
    <property type="evidence" value="ECO:0007669"/>
    <property type="project" value="InterPro"/>
</dbReference>
<dbReference type="GO" id="GO:0005506">
    <property type="term" value="F:iron ion binding"/>
    <property type="evidence" value="ECO:0007669"/>
    <property type="project" value="InterPro"/>
</dbReference>
<proteinExistence type="inferred from homology"/>
<protein>
    <submittedName>
        <fullName evidence="14">Cytochrome P450</fullName>
    </submittedName>
</protein>
<evidence type="ECO:0000256" key="11">
    <source>
        <dbReference type="ARBA" id="ARBA00023033"/>
    </source>
</evidence>
<keyword evidence="15" id="KW-1185">Reference proteome</keyword>
<sequence>MSSSVFKSLLGLPTTCSLSQLFYWAKENRTLSLGAFLGLSILYAVRYVTSPYRKLPPGPRGYPIIGNVLELRSQQWLKFTEWRKQYGDVIYLNAAGQPMVILNSQKVAADLLDRRAGIYSDRPRNIVASDIMTGGLLVVFTRYNDIWRRMRKAAHEGLNKGVVRDFHETQTTEALLLAAGGLAEPAQWDKHLRRAAASMVLSVVYDQPTIKSEQDGNVKLINDFVQRLTRAAYPGAHLVEFFPWMMYIPRRFAKWRRDAEESYRQDSAMFEGLFNSVYTNHAKGDDRPSLSATLIREADRHQLSIRENSWLAGTMYAAGAETTSAVMAWFTLAMLAYPETQARAQAELDAVVGRTRLPTFADYAHLPYIRATVKEALRWRPVDPIGLPHRSIEDDWYEGMFIPKGTVCIANVWHLNRDPEIYGEDAGHFNPARHLDANGDIAPGPPDTKEESHVTYGFGRRLCVGRHVANNSLFIDIAILLWATNIERKKDASGRLLPLDVDGFVEDGLVVRPVPYECDITPRFPEASALLGHELELRGL</sequence>
<keyword evidence="5 13" id="KW-0349">Heme</keyword>
<keyword evidence="6" id="KW-0812">Transmembrane</keyword>
<feature type="binding site" description="axial binding residue" evidence="13">
    <location>
        <position position="463"/>
    </location>
    <ligand>
        <name>heme</name>
        <dbReference type="ChEBI" id="CHEBI:30413"/>
    </ligand>
    <ligandPart>
        <name>Fe</name>
        <dbReference type="ChEBI" id="CHEBI:18248"/>
    </ligandPart>
</feature>
<comment type="similarity">
    <text evidence="4">Belongs to the cytochrome P450 family.</text>
</comment>
<dbReference type="PANTHER" id="PTHR46300:SF2">
    <property type="entry name" value="CYTOCHROME P450 MONOOXYGENASE ALNH-RELATED"/>
    <property type="match status" value="1"/>
</dbReference>
<dbReference type="InterPro" id="IPR001128">
    <property type="entry name" value="Cyt_P450"/>
</dbReference>
<dbReference type="InterPro" id="IPR002401">
    <property type="entry name" value="Cyt_P450_E_grp-I"/>
</dbReference>
<comment type="caution">
    <text evidence="14">The sequence shown here is derived from an EMBL/GenBank/DDBJ whole genome shotgun (WGS) entry which is preliminary data.</text>
</comment>
<dbReference type="PRINTS" id="PR00463">
    <property type="entry name" value="EP450I"/>
</dbReference>
<keyword evidence="11" id="KW-0503">Monooxygenase</keyword>
<evidence type="ECO:0000256" key="5">
    <source>
        <dbReference type="ARBA" id="ARBA00022617"/>
    </source>
</evidence>
<dbReference type="GO" id="GO:0020037">
    <property type="term" value="F:heme binding"/>
    <property type="evidence" value="ECO:0007669"/>
    <property type="project" value="InterPro"/>
</dbReference>
<evidence type="ECO:0000256" key="13">
    <source>
        <dbReference type="PIRSR" id="PIRSR602401-1"/>
    </source>
</evidence>